<keyword evidence="5" id="KW-0560">Oxidoreductase</keyword>
<protein>
    <recommendedName>
        <fullName evidence="2">homogentisate 1,2-dioxygenase</fullName>
        <ecNumber evidence="2">1.13.11.5</ecNumber>
    </recommendedName>
</protein>
<dbReference type="GO" id="GO:0046872">
    <property type="term" value="F:metal ion binding"/>
    <property type="evidence" value="ECO:0007669"/>
    <property type="project" value="UniProtKB-KW"/>
</dbReference>
<gene>
    <name evidence="8" type="ORF">ColLi_02019</name>
</gene>
<evidence type="ECO:0000256" key="4">
    <source>
        <dbReference type="ARBA" id="ARBA00022964"/>
    </source>
</evidence>
<keyword evidence="6" id="KW-0408">Iron</keyword>
<evidence type="ECO:0000256" key="3">
    <source>
        <dbReference type="ARBA" id="ARBA00022723"/>
    </source>
</evidence>
<dbReference type="GO" id="GO:0006559">
    <property type="term" value="P:L-phenylalanine catabolic process"/>
    <property type="evidence" value="ECO:0007669"/>
    <property type="project" value="InterPro"/>
</dbReference>
<proteinExistence type="predicted"/>
<dbReference type="InterPro" id="IPR011051">
    <property type="entry name" value="RmlC_Cupin_sf"/>
</dbReference>
<keyword evidence="3" id="KW-0479">Metal-binding</keyword>
<evidence type="ECO:0000256" key="6">
    <source>
        <dbReference type="ARBA" id="ARBA00023004"/>
    </source>
</evidence>
<dbReference type="PANTHER" id="PTHR11056">
    <property type="entry name" value="HOMOGENTISATE 1,2-DIOXYGENASE"/>
    <property type="match status" value="1"/>
</dbReference>
<evidence type="ECO:0000313" key="9">
    <source>
        <dbReference type="Proteomes" id="UP001055172"/>
    </source>
</evidence>
<keyword evidence="4" id="KW-0223">Dioxygenase</keyword>
<keyword evidence="9" id="KW-1185">Reference proteome</keyword>
<comment type="pathway">
    <text evidence="1">Amino-acid degradation; L-phenylalanine degradation; acetoacetate and fumarate from L-phenylalanine: step 4/6.</text>
</comment>
<dbReference type="EC" id="1.13.11.5" evidence="2"/>
<reference evidence="8 9" key="1">
    <citation type="submission" date="2021-07" db="EMBL/GenBank/DDBJ databases">
        <title>Genome data of Colletotrichum spaethianum.</title>
        <authorList>
            <person name="Utami Y.D."/>
            <person name="Hiruma K."/>
        </authorList>
    </citation>
    <scope>NUCLEOTIDE SEQUENCE [LARGE SCALE GENOMIC DNA]</scope>
    <source>
        <strain evidence="8 9">MAFF 242679</strain>
    </source>
</reference>
<dbReference type="GO" id="GO:0004411">
    <property type="term" value="F:homogentisate 1,2-dioxygenase activity"/>
    <property type="evidence" value="ECO:0007669"/>
    <property type="project" value="UniProtKB-EC"/>
</dbReference>
<dbReference type="SUPFAM" id="SSF51182">
    <property type="entry name" value="RmlC-like cupins"/>
    <property type="match status" value="1"/>
</dbReference>
<dbReference type="EMBL" id="BPPX01000003">
    <property type="protein sequence ID" value="GJC79181.1"/>
    <property type="molecule type" value="Genomic_DNA"/>
</dbReference>
<dbReference type="InterPro" id="IPR046452">
    <property type="entry name" value="HgmA_N"/>
</dbReference>
<evidence type="ECO:0000256" key="5">
    <source>
        <dbReference type="ARBA" id="ARBA00023002"/>
    </source>
</evidence>
<evidence type="ECO:0000313" key="8">
    <source>
        <dbReference type="EMBL" id="GJC79181.1"/>
    </source>
</evidence>
<dbReference type="PANTHER" id="PTHR11056:SF0">
    <property type="entry name" value="HOMOGENTISATE 1,2-DIOXYGENASE"/>
    <property type="match status" value="1"/>
</dbReference>
<name>A0AA37LNW0_9PEZI</name>
<feature type="domain" description="Homogentisate 1,2-dioxygenase N-terminal" evidence="7">
    <location>
        <begin position="41"/>
        <end position="209"/>
    </location>
</feature>
<sequence>MGSIIPNSKRYSKVSDPLPTFGASAQHAFTTEPAPADPYVYQVGFGNRFSSEAIPGTIPRSCNAPQKVKYNLYSEQLNGSTFVAPRADVQHAWFYRIFPSVAHGDLRKMPLNTDIESRFSPGNGNVDFVPGALCWRAFPIPKATGPAVDFVQGLKTIVGYGDPTTKDGLAVHMYVANASMKNRAFCSNDGDMLFVPQSGRLDIQTEFGR</sequence>
<evidence type="ECO:0000256" key="1">
    <source>
        <dbReference type="ARBA" id="ARBA00004704"/>
    </source>
</evidence>
<accession>A0AA37LNW0</accession>
<dbReference type="AlphaFoldDB" id="A0AA37LNW0"/>
<evidence type="ECO:0000259" key="7">
    <source>
        <dbReference type="Pfam" id="PF20510"/>
    </source>
</evidence>
<dbReference type="Proteomes" id="UP001055172">
    <property type="component" value="Unassembled WGS sequence"/>
</dbReference>
<comment type="caution">
    <text evidence="8">The sequence shown here is derived from an EMBL/GenBank/DDBJ whole genome shotgun (WGS) entry which is preliminary data.</text>
</comment>
<dbReference type="GO" id="GO:0006570">
    <property type="term" value="P:tyrosine metabolic process"/>
    <property type="evidence" value="ECO:0007669"/>
    <property type="project" value="InterPro"/>
</dbReference>
<evidence type="ECO:0000256" key="2">
    <source>
        <dbReference type="ARBA" id="ARBA00013127"/>
    </source>
</evidence>
<organism evidence="8 9">
    <name type="scientific">Colletotrichum liriopes</name>
    <dbReference type="NCBI Taxonomy" id="708192"/>
    <lineage>
        <taxon>Eukaryota</taxon>
        <taxon>Fungi</taxon>
        <taxon>Dikarya</taxon>
        <taxon>Ascomycota</taxon>
        <taxon>Pezizomycotina</taxon>
        <taxon>Sordariomycetes</taxon>
        <taxon>Hypocreomycetidae</taxon>
        <taxon>Glomerellales</taxon>
        <taxon>Glomerellaceae</taxon>
        <taxon>Colletotrichum</taxon>
        <taxon>Colletotrichum spaethianum species complex</taxon>
    </lineage>
</organism>
<dbReference type="GO" id="GO:0005737">
    <property type="term" value="C:cytoplasm"/>
    <property type="evidence" value="ECO:0007669"/>
    <property type="project" value="TreeGrafter"/>
</dbReference>
<dbReference type="Pfam" id="PF20510">
    <property type="entry name" value="HgmA_N"/>
    <property type="match status" value="1"/>
</dbReference>
<dbReference type="InterPro" id="IPR005708">
    <property type="entry name" value="Homogentis_dOase"/>
</dbReference>